<feature type="compositionally biased region" description="Low complexity" evidence="1">
    <location>
        <begin position="1"/>
        <end position="13"/>
    </location>
</feature>
<dbReference type="AlphaFoldDB" id="A0A9P6M0L1"/>
<feature type="region of interest" description="Disordered" evidence="1">
    <location>
        <begin position="1"/>
        <end position="29"/>
    </location>
</feature>
<evidence type="ECO:0008006" key="4">
    <source>
        <dbReference type="Google" id="ProtNLM"/>
    </source>
</evidence>
<gene>
    <name evidence="2" type="ORF">BGZ65_002152</name>
</gene>
<organism evidence="2 3">
    <name type="scientific">Modicella reniformis</name>
    <dbReference type="NCBI Taxonomy" id="1440133"/>
    <lineage>
        <taxon>Eukaryota</taxon>
        <taxon>Fungi</taxon>
        <taxon>Fungi incertae sedis</taxon>
        <taxon>Mucoromycota</taxon>
        <taxon>Mortierellomycotina</taxon>
        <taxon>Mortierellomycetes</taxon>
        <taxon>Mortierellales</taxon>
        <taxon>Mortierellaceae</taxon>
        <taxon>Modicella</taxon>
    </lineage>
</organism>
<evidence type="ECO:0000313" key="2">
    <source>
        <dbReference type="EMBL" id="KAF9957278.1"/>
    </source>
</evidence>
<dbReference type="EMBL" id="JAAAHW010006629">
    <property type="protein sequence ID" value="KAF9957278.1"/>
    <property type="molecule type" value="Genomic_DNA"/>
</dbReference>
<comment type="caution">
    <text evidence="2">The sequence shown here is derived from an EMBL/GenBank/DDBJ whole genome shotgun (WGS) entry which is preliminary data.</text>
</comment>
<evidence type="ECO:0000256" key="1">
    <source>
        <dbReference type="SAM" id="MobiDB-lite"/>
    </source>
</evidence>
<reference evidence="2" key="1">
    <citation type="journal article" date="2020" name="Fungal Divers.">
        <title>Resolving the Mortierellaceae phylogeny through synthesis of multi-gene phylogenetics and phylogenomics.</title>
        <authorList>
            <person name="Vandepol N."/>
            <person name="Liber J."/>
            <person name="Desiro A."/>
            <person name="Na H."/>
            <person name="Kennedy M."/>
            <person name="Barry K."/>
            <person name="Grigoriev I.V."/>
            <person name="Miller A.N."/>
            <person name="O'Donnell K."/>
            <person name="Stajich J.E."/>
            <person name="Bonito G."/>
        </authorList>
    </citation>
    <scope>NUCLEOTIDE SEQUENCE</scope>
    <source>
        <strain evidence="2">MES-2147</strain>
    </source>
</reference>
<protein>
    <recommendedName>
        <fullName evidence="4">G domain-containing protein</fullName>
    </recommendedName>
</protein>
<dbReference type="Gene3D" id="3.40.50.300">
    <property type="entry name" value="P-loop containing nucleotide triphosphate hydrolases"/>
    <property type="match status" value="1"/>
</dbReference>
<accession>A0A9P6M0L1</accession>
<dbReference type="InterPro" id="IPR027417">
    <property type="entry name" value="P-loop_NTPase"/>
</dbReference>
<sequence>MYSSTTSNSNAAARPDIKQKSPPKSPSPLDTLPVYNVLLLGPAQAGKSTFLESVKLYADPTHVVETTRIGNGNKTCTQDVRCEMVTTNLPIYRLYDLDDDNREVDISTILLEESEKTFKKLLDREEDLDLYKEEVPGSTWAQFRFFDTPGLDDTNGNDVQNVAKIFSSLSNVKVFHMILILSSCRVPLTETQVAAYKTYFDLFTELRGLITVIHTNVPNIDRDPRNMKWKPMLSERSEFFNGVMGGEVPTKKIDCDLTETGPVQICLTQNTIREILEISTVKTPAIMSRTNVRKLPKMTSVDALLHRKCQLKLGPIHKACDALDDKPSQLAIKIEDNERIVKQLEKSISKYDTDELLVLFEKRINEELTFRGWCRDLRGFVRLHEMEFPQQTYTIVQKSELQRSIKKLEESGGENKTYWKLRFKKRSFQSGYYHVVLSTTRRIKYEEDIHQWTLARDRLNEFLLELKNKACTNLNDCSQMNTNDIYFSGKVEELKKGLSIFSQILHYTAEETLPLDLFLELANKGIYRGSDTQSVDALEKHLAEKFENERNRLLPGP</sequence>
<dbReference type="OrthoDB" id="8954335at2759"/>
<proteinExistence type="predicted"/>
<dbReference type="SUPFAM" id="SSF52540">
    <property type="entry name" value="P-loop containing nucleoside triphosphate hydrolases"/>
    <property type="match status" value="1"/>
</dbReference>
<dbReference type="Proteomes" id="UP000749646">
    <property type="component" value="Unassembled WGS sequence"/>
</dbReference>
<evidence type="ECO:0000313" key="3">
    <source>
        <dbReference type="Proteomes" id="UP000749646"/>
    </source>
</evidence>
<keyword evidence="3" id="KW-1185">Reference proteome</keyword>
<name>A0A9P6M0L1_9FUNG</name>